<organism evidence="2 4">
    <name type="scientific">Brevundimonas diminuta</name>
    <name type="common">Pseudomonas diminuta</name>
    <dbReference type="NCBI Taxonomy" id="293"/>
    <lineage>
        <taxon>Bacteria</taxon>
        <taxon>Pseudomonadati</taxon>
        <taxon>Pseudomonadota</taxon>
        <taxon>Alphaproteobacteria</taxon>
        <taxon>Caulobacterales</taxon>
        <taxon>Caulobacteraceae</taxon>
        <taxon>Brevundimonas</taxon>
    </lineage>
</organism>
<dbReference type="EMBL" id="CP066026">
    <property type="protein sequence ID" value="QQB87533.1"/>
    <property type="molecule type" value="Genomic_DNA"/>
</dbReference>
<dbReference type="Proteomes" id="UP000287388">
    <property type="component" value="Chromosome"/>
</dbReference>
<evidence type="ECO:0000313" key="3">
    <source>
        <dbReference type="EMBL" id="QQB87533.1"/>
    </source>
</evidence>
<reference evidence="3 5" key="2">
    <citation type="submission" date="2020-12" db="EMBL/GenBank/DDBJ databases">
        <title>FDA dAtabase for Regulatory Grade micrObial Sequences (FDA-ARGOS): Supporting development and validation of Infectious Disease Dx tests.</title>
        <authorList>
            <person name="Kerrigan L."/>
            <person name="Long C."/>
            <person name="Tallon L."/>
            <person name="Sadzewicz L."/>
            <person name="Zhao X."/>
            <person name="Boylan J."/>
            <person name="Ott S."/>
            <person name="Bowen H."/>
            <person name="Vavikolanu K."/>
            <person name="Mehta A."/>
            <person name="Aluvathingal J."/>
            <person name="Nadendla S."/>
            <person name="Yan Y."/>
            <person name="Sichtig H."/>
        </authorList>
    </citation>
    <scope>NUCLEOTIDE SEQUENCE [LARGE SCALE GENOMIC DNA]</scope>
    <source>
        <strain evidence="3 5">FDAARGOS_1026</strain>
    </source>
</reference>
<feature type="region of interest" description="Disordered" evidence="1">
    <location>
        <begin position="251"/>
        <end position="272"/>
    </location>
</feature>
<dbReference type="AlphaFoldDB" id="A0A410NZ60"/>
<sequence>MVRQKTGDETAQAGSTDHAEHPRVMGLVFNLRPGEVETYVSDFPRFLRVRPNENYDLLLDESILIDPSSMSVAVPRGRGTARKLGERTVLCSPESTPGPDRLFYQCATKLPFRGRQVILVWRDRPRLATEVKTAAEAASTFLAARLIEDRPGEASLNGVKMRGYKASAEPDRDPPLPGTWSPSRLACPADPWTFIGYDPVRLERTGESCTAKAVASGIDGALNYRATCKDKTGEHGELWSLRQRGPILTMQRSRSTSWGGGPVSSHRLERCG</sequence>
<gene>
    <name evidence="2" type="ORF">EQG53_12360</name>
    <name evidence="3" type="ORF">I6H83_10090</name>
</gene>
<keyword evidence="5" id="KW-1185">Reference proteome</keyword>
<dbReference type="EMBL" id="CP035093">
    <property type="protein sequence ID" value="QAT15085.1"/>
    <property type="molecule type" value="Genomic_DNA"/>
</dbReference>
<reference evidence="2 4" key="1">
    <citation type="submission" date="2019-01" db="EMBL/GenBank/DDBJ databases">
        <title>Brevundimonas diminuta Genome sequencing and assembly.</title>
        <authorList>
            <person name="Chen H."/>
        </authorList>
    </citation>
    <scope>NUCLEOTIDE SEQUENCE [LARGE SCALE GENOMIC DNA]</scope>
    <source>
        <strain evidence="2">ATCC</strain>
        <strain evidence="4">ATCC(B) 19146</strain>
    </source>
</reference>
<evidence type="ECO:0000313" key="2">
    <source>
        <dbReference type="EMBL" id="QAT15085.1"/>
    </source>
</evidence>
<accession>A0A410NZ60</accession>
<proteinExistence type="predicted"/>
<dbReference type="Proteomes" id="UP000596117">
    <property type="component" value="Chromosome"/>
</dbReference>
<dbReference type="RefSeq" id="WP_128720093.1">
    <property type="nucleotide sequence ID" value="NZ_BJNC01000043.1"/>
</dbReference>
<dbReference type="KEGG" id="bdm:EQG53_12360"/>
<name>A0A410NZ60_BREDI</name>
<evidence type="ECO:0000313" key="5">
    <source>
        <dbReference type="Proteomes" id="UP000596117"/>
    </source>
</evidence>
<protein>
    <submittedName>
        <fullName evidence="2">Uncharacterized protein</fullName>
    </submittedName>
</protein>
<evidence type="ECO:0000313" key="4">
    <source>
        <dbReference type="Proteomes" id="UP000287388"/>
    </source>
</evidence>
<evidence type="ECO:0000256" key="1">
    <source>
        <dbReference type="SAM" id="MobiDB-lite"/>
    </source>
</evidence>